<dbReference type="Proteomes" id="UP000238348">
    <property type="component" value="Chromosome"/>
</dbReference>
<dbReference type="PANTHER" id="PTHR19879">
    <property type="entry name" value="TRANSCRIPTION INITIATION FACTOR TFIID"/>
    <property type="match status" value="1"/>
</dbReference>
<dbReference type="InterPro" id="IPR049052">
    <property type="entry name" value="nSTAND1"/>
</dbReference>
<dbReference type="InterPro" id="IPR017441">
    <property type="entry name" value="Protein_kinase_ATP_BS"/>
</dbReference>
<keyword evidence="2" id="KW-0677">Repeat</keyword>
<dbReference type="Pfam" id="PF00069">
    <property type="entry name" value="Pkinase"/>
    <property type="match status" value="1"/>
</dbReference>
<dbReference type="PROSITE" id="PS50082">
    <property type="entry name" value="WD_REPEATS_2"/>
    <property type="match status" value="14"/>
</dbReference>
<dbReference type="InterPro" id="IPR027417">
    <property type="entry name" value="P-loop_NTPase"/>
</dbReference>
<dbReference type="CDD" id="cd14014">
    <property type="entry name" value="STKc_PknB_like"/>
    <property type="match status" value="1"/>
</dbReference>
<accession>A0A2L0F4N2</accession>
<organism evidence="10 11">
    <name type="scientific">Sorangium cellulosum</name>
    <name type="common">Polyangium cellulosum</name>
    <dbReference type="NCBI Taxonomy" id="56"/>
    <lineage>
        <taxon>Bacteria</taxon>
        <taxon>Pseudomonadati</taxon>
        <taxon>Myxococcota</taxon>
        <taxon>Polyangia</taxon>
        <taxon>Polyangiales</taxon>
        <taxon>Polyangiaceae</taxon>
        <taxon>Sorangium</taxon>
    </lineage>
</organism>
<dbReference type="SUPFAM" id="SSF56112">
    <property type="entry name" value="Protein kinase-like (PK-like)"/>
    <property type="match status" value="1"/>
</dbReference>
<name>A0A2L0F4N2_SORCE</name>
<evidence type="ECO:0000313" key="11">
    <source>
        <dbReference type="Proteomes" id="UP000238348"/>
    </source>
</evidence>
<dbReference type="PRINTS" id="PR00320">
    <property type="entry name" value="GPROTEINBRPT"/>
</dbReference>
<evidence type="ECO:0000256" key="1">
    <source>
        <dbReference type="ARBA" id="ARBA00022574"/>
    </source>
</evidence>
<dbReference type="InterPro" id="IPR011009">
    <property type="entry name" value="Kinase-like_dom_sf"/>
</dbReference>
<evidence type="ECO:0000256" key="3">
    <source>
        <dbReference type="ARBA" id="ARBA00022741"/>
    </source>
</evidence>
<feature type="repeat" description="WD" evidence="5">
    <location>
        <begin position="1404"/>
        <end position="1436"/>
    </location>
</feature>
<feature type="repeat" description="WD" evidence="5">
    <location>
        <begin position="1530"/>
        <end position="1562"/>
    </location>
</feature>
<keyword evidence="1 5" id="KW-0853">WD repeat</keyword>
<dbReference type="PROSITE" id="PS50011">
    <property type="entry name" value="PROTEIN_KINASE_DOM"/>
    <property type="match status" value="1"/>
</dbReference>
<feature type="repeat" description="WD" evidence="5">
    <location>
        <begin position="1110"/>
        <end position="1142"/>
    </location>
</feature>
<dbReference type="GO" id="GO:0004672">
    <property type="term" value="F:protein kinase activity"/>
    <property type="evidence" value="ECO:0007669"/>
    <property type="project" value="InterPro"/>
</dbReference>
<sequence length="1622" mass="175236">MSARAVKKACRLTVPLRVVESGTIEPTSHCPTDNQLAEYAAYPSGFEAIAHHIDGCAVCRVIVARLAELEFRSVAVPPGESLRGVAKGSPPGEVLQTSDQDDATGALGRARIATAALRSRPLHPAVAAPQVDSTLKHYEIIRKLGQGGMGVVYLARDTKLGRLVAVKVLLESDGRSAERFLAEARSTARCKHENIVVIHEVDEVDRVPYMVLEHLEGRTLRAFLVERGGPLPLSLAVELMLPVVRALGCAHALGIVHRDLKPENVFLTEAGPIKVLDFGIAKQLDADEIERLAAQGENSRWLPALTQEGALVGTVPYMAPEQWRAEKVDPRTDLWAVGIMLFELCTGTHPLAPFAVGQLGQVRRLDVPMPRASDTRPDLGALGDVIDRCLKKRPDERFGGTEELIAALEPLLPGAKAPALREDESPFAGLGAFQEVDAGRFFGRDHDVAALVGRLRSQPLVMVAGPSGAGKSSFVRAGVIPALKRSGEPWEAFTRRPGRRPLHALADLLAQIAATPVTTGAPPDASSSHAFSSASDPDALIAALRAQPGLLGARLRARCRSQSAEHKILVFVDQLEELYTQGIDPAERAAFVACLEGVADDALSPLRVVLCMRSDFLDRLAEDRRLMTEVTRGLWFLPPLDPNGLVAALMRPVEALGYRFETAEMTLAMLRALESAGSPLPLLQFTATKLWEARDRGRRLLTQESYEKLGGVAGALSTHADAVLAGLSGIEQSLCRAIFLRLVSPERTRAVVSLPDLRELDEQLDAVDRVVFRLCEARLLLIETAEERAFPTVELVHESPIESWPKLGRWLDDNQEAAEFLARVRPAAKQWEASGCADGLLWRGEAAEEARRWQKRQGPAAGAQQGAREARYLAAVVALGERERRRRRQVVAVLFGALSLVVLLVSALAVQSKRAAERAEAERAEAERSAASARNATRMAAARECQGDPTTMLALLREIEPGPAPPGWGELARWARGAGVATMVLLHEDLAWSAAFSPDGQRIVSASWDKTVRVWNSDGSGLPLVLRGHEDHVYAAAFSPDGQHIVSASADKTVRVWNADGSGLPLVLRGHDAVVYAAAFSPDGQRIASASWDKTVRVWNSDGSGLPLVLRGHDDRVYAAAFSPDGQRIVSASMDKTVRVWNADGSGQPLVLRGHDDFVFTAAWSPDGRRIVSGSEDRTMRVWNADGSGQPLVLRGHDGSVYGAAFSPDGQRIVSASFDKTARVWNADGSGQPLVFRGHADRVPTAAWSPDGQRIVSASEDRTVRVWNTDGSVRPLVLRGHSDCVNAAAFSLDGQRIVSAASDRTVRVWKADGLGQPLVLRGCDHIVFGAAFSPDGRRIASASWDGTVRVWKADGSGQPLVLRGHDGGVNPAAWSPDGQRIVSASGDRTVRVWNADGSGQPLVLRGHDAVVYGAAWSPDGGRVVSASKDKTVRVWNADGSGQPLVLRGHDGVVYRAAWSPDGQRIVSASEDRTVRVWKADGSGQPLVLLGHDDRVYAAAFSPDGQRIVSASQDKTVRVWKADGTGQPLVLLGHDDAVNTAVWSPDGRRIVTASDDKTVIVWSDLEPLSSADDPKLWTATNYCMPLDIRQRLLGFPEDQSRADHERCQRRVREVQTQAASPGR</sequence>
<evidence type="ECO:0000259" key="9">
    <source>
        <dbReference type="PROSITE" id="PS50011"/>
    </source>
</evidence>
<feature type="compositionally biased region" description="Polar residues" evidence="8">
    <location>
        <begin position="1613"/>
        <end position="1622"/>
    </location>
</feature>
<dbReference type="SMART" id="SM00320">
    <property type="entry name" value="WD40"/>
    <property type="match status" value="14"/>
</dbReference>
<dbReference type="InterPro" id="IPR000719">
    <property type="entry name" value="Prot_kinase_dom"/>
</dbReference>
<feature type="repeat" description="WD" evidence="5">
    <location>
        <begin position="1026"/>
        <end position="1058"/>
    </location>
</feature>
<feature type="region of interest" description="Disordered" evidence="8">
    <location>
        <begin position="1603"/>
        <end position="1622"/>
    </location>
</feature>
<feature type="repeat" description="WD" evidence="5">
    <location>
        <begin position="1446"/>
        <end position="1478"/>
    </location>
</feature>
<evidence type="ECO:0000256" key="6">
    <source>
        <dbReference type="PROSITE-ProRule" id="PRU10141"/>
    </source>
</evidence>
<dbReference type="Gene3D" id="1.10.510.10">
    <property type="entry name" value="Transferase(Phosphotransferase) domain 1"/>
    <property type="match status" value="1"/>
</dbReference>
<feature type="domain" description="Protein kinase" evidence="9">
    <location>
        <begin position="138"/>
        <end position="412"/>
    </location>
</feature>
<dbReference type="SUPFAM" id="SSF50978">
    <property type="entry name" value="WD40 repeat-like"/>
    <property type="match status" value="2"/>
</dbReference>
<keyword evidence="7" id="KW-0175">Coiled coil</keyword>
<feature type="repeat" description="WD" evidence="5">
    <location>
        <begin position="1278"/>
        <end position="1310"/>
    </location>
</feature>
<dbReference type="InterPro" id="IPR020472">
    <property type="entry name" value="WD40_PAC1"/>
</dbReference>
<dbReference type="InterPro" id="IPR036322">
    <property type="entry name" value="WD40_repeat_dom_sf"/>
</dbReference>
<feature type="repeat" description="WD" evidence="5">
    <location>
        <begin position="1320"/>
        <end position="1352"/>
    </location>
</feature>
<dbReference type="PANTHER" id="PTHR19879:SF9">
    <property type="entry name" value="TRANSCRIPTION INITIATION FACTOR TFIID SUBUNIT 5"/>
    <property type="match status" value="1"/>
</dbReference>
<feature type="binding site" evidence="6">
    <location>
        <position position="167"/>
    </location>
    <ligand>
        <name>ATP</name>
        <dbReference type="ChEBI" id="CHEBI:30616"/>
    </ligand>
</feature>
<dbReference type="InterPro" id="IPR015943">
    <property type="entry name" value="WD40/YVTN_repeat-like_dom_sf"/>
</dbReference>
<evidence type="ECO:0000256" key="7">
    <source>
        <dbReference type="SAM" id="Coils"/>
    </source>
</evidence>
<feature type="repeat" description="WD" evidence="5">
    <location>
        <begin position="984"/>
        <end position="1016"/>
    </location>
</feature>
<evidence type="ECO:0000313" key="10">
    <source>
        <dbReference type="EMBL" id="AUX46409.1"/>
    </source>
</evidence>
<feature type="repeat" description="WD" evidence="5">
    <location>
        <begin position="1362"/>
        <end position="1394"/>
    </location>
</feature>
<dbReference type="InterPro" id="IPR008271">
    <property type="entry name" value="Ser/Thr_kinase_AS"/>
</dbReference>
<dbReference type="EMBL" id="CP012673">
    <property type="protein sequence ID" value="AUX46409.1"/>
    <property type="molecule type" value="Genomic_DNA"/>
</dbReference>
<dbReference type="InterPro" id="IPR001680">
    <property type="entry name" value="WD40_rpt"/>
</dbReference>
<evidence type="ECO:0000256" key="4">
    <source>
        <dbReference type="ARBA" id="ARBA00022840"/>
    </source>
</evidence>
<protein>
    <recommendedName>
        <fullName evidence="9">Protein kinase domain-containing protein</fullName>
    </recommendedName>
</protein>
<feature type="repeat" description="WD" evidence="5">
    <location>
        <begin position="1068"/>
        <end position="1100"/>
    </location>
</feature>
<feature type="repeat" description="WD" evidence="5">
    <location>
        <begin position="1488"/>
        <end position="1520"/>
    </location>
</feature>
<keyword evidence="4 6" id="KW-0067">ATP-binding</keyword>
<dbReference type="SMART" id="SM00220">
    <property type="entry name" value="S_TKc"/>
    <property type="match status" value="1"/>
</dbReference>
<feature type="compositionally biased region" description="Basic and acidic residues" evidence="8">
    <location>
        <begin position="1603"/>
        <end position="1612"/>
    </location>
</feature>
<feature type="repeat" description="WD" evidence="5">
    <location>
        <begin position="1194"/>
        <end position="1226"/>
    </location>
</feature>
<dbReference type="CDD" id="cd00200">
    <property type="entry name" value="WD40"/>
    <property type="match status" value="2"/>
</dbReference>
<dbReference type="Pfam" id="PF20703">
    <property type="entry name" value="nSTAND1"/>
    <property type="match status" value="1"/>
</dbReference>
<feature type="region of interest" description="Disordered" evidence="8">
    <location>
        <begin position="82"/>
        <end position="101"/>
    </location>
</feature>
<dbReference type="PROSITE" id="PS50294">
    <property type="entry name" value="WD_REPEATS_REGION"/>
    <property type="match status" value="14"/>
</dbReference>
<dbReference type="GO" id="GO:0005524">
    <property type="term" value="F:ATP binding"/>
    <property type="evidence" value="ECO:0007669"/>
    <property type="project" value="UniProtKB-UniRule"/>
</dbReference>
<feature type="repeat" description="WD" evidence="5">
    <location>
        <begin position="1152"/>
        <end position="1184"/>
    </location>
</feature>
<reference evidence="10 11" key="1">
    <citation type="submission" date="2015-09" db="EMBL/GenBank/DDBJ databases">
        <title>Sorangium comparison.</title>
        <authorList>
            <person name="Zaburannyi N."/>
            <person name="Bunk B."/>
            <person name="Overmann J."/>
            <person name="Mueller R."/>
        </authorList>
    </citation>
    <scope>NUCLEOTIDE SEQUENCE [LARGE SCALE GENOMIC DNA]</scope>
    <source>
        <strain evidence="10 11">So ce26</strain>
    </source>
</reference>
<feature type="coiled-coil region" evidence="7">
    <location>
        <begin position="907"/>
        <end position="936"/>
    </location>
</feature>
<dbReference type="Pfam" id="PF00400">
    <property type="entry name" value="WD40"/>
    <property type="match status" value="14"/>
</dbReference>
<keyword evidence="3 6" id="KW-0547">Nucleotide-binding</keyword>
<evidence type="ECO:0000256" key="2">
    <source>
        <dbReference type="ARBA" id="ARBA00022737"/>
    </source>
</evidence>
<proteinExistence type="predicted"/>
<dbReference type="PROSITE" id="PS00108">
    <property type="entry name" value="PROTEIN_KINASE_ST"/>
    <property type="match status" value="1"/>
</dbReference>
<dbReference type="OrthoDB" id="9765809at2"/>
<gene>
    <name evidence="10" type="ORF">SOCE26_079150</name>
</gene>
<evidence type="ECO:0000256" key="5">
    <source>
        <dbReference type="PROSITE-ProRule" id="PRU00221"/>
    </source>
</evidence>
<dbReference type="SUPFAM" id="SSF52540">
    <property type="entry name" value="P-loop containing nucleoside triphosphate hydrolases"/>
    <property type="match status" value="1"/>
</dbReference>
<dbReference type="Gene3D" id="3.40.50.300">
    <property type="entry name" value="P-loop containing nucleotide triphosphate hydrolases"/>
    <property type="match status" value="1"/>
</dbReference>
<feature type="repeat" description="WD" evidence="5">
    <location>
        <begin position="1236"/>
        <end position="1268"/>
    </location>
</feature>
<dbReference type="Gene3D" id="2.130.10.10">
    <property type="entry name" value="YVTN repeat-like/Quinoprotein amine dehydrogenase"/>
    <property type="match status" value="4"/>
</dbReference>
<dbReference type="Gene3D" id="3.30.200.20">
    <property type="entry name" value="Phosphorylase Kinase, domain 1"/>
    <property type="match status" value="1"/>
</dbReference>
<dbReference type="RefSeq" id="WP_104987691.1">
    <property type="nucleotide sequence ID" value="NZ_CP012673.1"/>
</dbReference>
<evidence type="ECO:0000256" key="8">
    <source>
        <dbReference type="SAM" id="MobiDB-lite"/>
    </source>
</evidence>
<dbReference type="PROSITE" id="PS00107">
    <property type="entry name" value="PROTEIN_KINASE_ATP"/>
    <property type="match status" value="1"/>
</dbReference>